<dbReference type="Proteomes" id="UP000290289">
    <property type="component" value="Chromosome 10"/>
</dbReference>
<evidence type="ECO:0000313" key="2">
    <source>
        <dbReference type="Proteomes" id="UP000290289"/>
    </source>
</evidence>
<dbReference type="EMBL" id="RDQH01000336">
    <property type="protein sequence ID" value="RXH87989.1"/>
    <property type="molecule type" value="Genomic_DNA"/>
</dbReference>
<dbReference type="AlphaFoldDB" id="A0A498IX40"/>
<name>A0A498IX40_MALDO</name>
<sequence length="130" mass="14005">MSRAIFKCIGARRWKTPIKGERINKLHTGSSTLPIVDTKVRCEMATSPIQNGAPKYWRVGIGIEIQAQALRAPRDIRGAYSVSVVPFTAFAKINQVVDCLAKTTAALVADTPVSDDPPANPEAACSYSSC</sequence>
<organism evidence="1 2">
    <name type="scientific">Malus domestica</name>
    <name type="common">Apple</name>
    <name type="synonym">Pyrus malus</name>
    <dbReference type="NCBI Taxonomy" id="3750"/>
    <lineage>
        <taxon>Eukaryota</taxon>
        <taxon>Viridiplantae</taxon>
        <taxon>Streptophyta</taxon>
        <taxon>Embryophyta</taxon>
        <taxon>Tracheophyta</taxon>
        <taxon>Spermatophyta</taxon>
        <taxon>Magnoliopsida</taxon>
        <taxon>eudicotyledons</taxon>
        <taxon>Gunneridae</taxon>
        <taxon>Pentapetalae</taxon>
        <taxon>rosids</taxon>
        <taxon>fabids</taxon>
        <taxon>Rosales</taxon>
        <taxon>Rosaceae</taxon>
        <taxon>Amygdaloideae</taxon>
        <taxon>Maleae</taxon>
        <taxon>Malus</taxon>
    </lineage>
</organism>
<proteinExistence type="predicted"/>
<keyword evidence="2" id="KW-1185">Reference proteome</keyword>
<gene>
    <name evidence="1" type="ORF">DVH24_037634</name>
</gene>
<protein>
    <submittedName>
        <fullName evidence="1">Uncharacterized protein</fullName>
    </submittedName>
</protein>
<reference evidence="1 2" key="1">
    <citation type="submission" date="2018-10" db="EMBL/GenBank/DDBJ databases">
        <title>A high-quality apple genome assembly.</title>
        <authorList>
            <person name="Hu J."/>
        </authorList>
    </citation>
    <scope>NUCLEOTIDE SEQUENCE [LARGE SCALE GENOMIC DNA]</scope>
    <source>
        <strain evidence="2">cv. HFTH1</strain>
        <tissue evidence="1">Young leaf</tissue>
    </source>
</reference>
<accession>A0A498IX40</accession>
<comment type="caution">
    <text evidence="1">The sequence shown here is derived from an EMBL/GenBank/DDBJ whole genome shotgun (WGS) entry which is preliminary data.</text>
</comment>
<evidence type="ECO:0000313" key="1">
    <source>
        <dbReference type="EMBL" id="RXH87989.1"/>
    </source>
</evidence>